<evidence type="ECO:0000313" key="5">
    <source>
        <dbReference type="EMBL" id="MFC7057759.1"/>
    </source>
</evidence>
<dbReference type="Proteomes" id="UP001596445">
    <property type="component" value="Unassembled WGS sequence"/>
</dbReference>
<dbReference type="InterPro" id="IPR036388">
    <property type="entry name" value="WH-like_DNA-bd_sf"/>
</dbReference>
<reference evidence="5 6" key="1">
    <citation type="journal article" date="2019" name="Int. J. Syst. Evol. Microbiol.">
        <title>The Global Catalogue of Microorganisms (GCM) 10K type strain sequencing project: providing services to taxonomists for standard genome sequencing and annotation.</title>
        <authorList>
            <consortium name="The Broad Institute Genomics Platform"/>
            <consortium name="The Broad Institute Genome Sequencing Center for Infectious Disease"/>
            <person name="Wu L."/>
            <person name="Ma J."/>
        </authorList>
    </citation>
    <scope>NUCLEOTIDE SEQUENCE [LARGE SCALE GENOMIC DNA]</scope>
    <source>
        <strain evidence="5 6">JCM 30072</strain>
    </source>
</reference>
<evidence type="ECO:0000256" key="2">
    <source>
        <dbReference type="ARBA" id="ARBA00023163"/>
    </source>
</evidence>
<dbReference type="InterPro" id="IPR013324">
    <property type="entry name" value="RNA_pol_sigma_r3/r4-like"/>
</dbReference>
<dbReference type="SUPFAM" id="SSF88659">
    <property type="entry name" value="Sigma3 and sigma4 domains of RNA polymerase sigma factors"/>
    <property type="match status" value="1"/>
</dbReference>
<feature type="domain" description="HVO-A0563 N-terminal" evidence="4">
    <location>
        <begin position="5"/>
        <end position="145"/>
    </location>
</feature>
<dbReference type="Gene3D" id="1.10.10.10">
    <property type="entry name" value="Winged helix-like DNA-binding domain superfamily/Winged helix DNA-binding domain"/>
    <property type="match status" value="1"/>
</dbReference>
<dbReference type="Pfam" id="PF04967">
    <property type="entry name" value="HTH_10"/>
    <property type="match status" value="1"/>
</dbReference>
<sequence>MEQVTIQIKDDSAYVSATQDSDAVIELWCNEHCDLLYVVGAADGVVEYVRDQVGVRDDIREGNERVIVTDDCLKQHEEGYIETYVTRHDCLLLPPLRYEDGAKHVRVLALDSQRLTDFFNDINDDLPVDVASTQTVTVPVSGSPLPGLGSFSPDLSPRQREVLSTAWQEGYYEIPREVTTEELAATFDLNRRTVEDHLRRAEQKLVGVFSDSFS</sequence>
<evidence type="ECO:0000313" key="6">
    <source>
        <dbReference type="Proteomes" id="UP001596445"/>
    </source>
</evidence>
<dbReference type="Pfam" id="PF24280">
    <property type="entry name" value="HVO_A0563_N"/>
    <property type="match status" value="1"/>
</dbReference>
<evidence type="ECO:0000259" key="4">
    <source>
        <dbReference type="Pfam" id="PF24280"/>
    </source>
</evidence>
<dbReference type="RefSeq" id="WP_267163543.1">
    <property type="nucleotide sequence ID" value="NZ_CP112972.1"/>
</dbReference>
<gene>
    <name evidence="5" type="ORF">ACFQQG_05720</name>
</gene>
<dbReference type="GeneID" id="76629676"/>
<name>A0ABD5W2C2_9EURY</name>
<dbReference type="InterPro" id="IPR007050">
    <property type="entry name" value="HTH_bacterioopsin"/>
</dbReference>
<dbReference type="EMBL" id="JBHSZI010000001">
    <property type="protein sequence ID" value="MFC7057759.1"/>
    <property type="molecule type" value="Genomic_DNA"/>
</dbReference>
<keyword evidence="2" id="KW-0804">Transcription</keyword>
<proteinExistence type="predicted"/>
<dbReference type="PANTHER" id="PTHR34236">
    <property type="entry name" value="DIMETHYL SULFOXIDE REDUCTASE TRANSCRIPTIONAL ACTIVATOR"/>
    <property type="match status" value="1"/>
</dbReference>
<organism evidence="5 6">
    <name type="scientific">Halovenus salina</name>
    <dbReference type="NCBI Taxonomy" id="1510225"/>
    <lineage>
        <taxon>Archaea</taxon>
        <taxon>Methanobacteriati</taxon>
        <taxon>Methanobacteriota</taxon>
        <taxon>Stenosarchaea group</taxon>
        <taxon>Halobacteria</taxon>
        <taxon>Halobacteriales</taxon>
        <taxon>Haloarculaceae</taxon>
        <taxon>Halovenus</taxon>
    </lineage>
</organism>
<keyword evidence="1" id="KW-0805">Transcription regulation</keyword>
<accession>A0ABD5W2C2</accession>
<dbReference type="AlphaFoldDB" id="A0ABD5W2C2"/>
<dbReference type="InterPro" id="IPR056531">
    <property type="entry name" value="HVO_A0563_N"/>
</dbReference>
<keyword evidence="6" id="KW-1185">Reference proteome</keyword>
<dbReference type="PANTHER" id="PTHR34236:SF1">
    <property type="entry name" value="DIMETHYL SULFOXIDE REDUCTASE TRANSCRIPTIONAL ACTIVATOR"/>
    <property type="match status" value="1"/>
</dbReference>
<protein>
    <submittedName>
        <fullName evidence="5">Helix-turn-helix domain-containing protein</fullName>
    </submittedName>
</protein>
<feature type="domain" description="HTH bat-type" evidence="3">
    <location>
        <begin position="155"/>
        <end position="206"/>
    </location>
</feature>
<evidence type="ECO:0000259" key="3">
    <source>
        <dbReference type="Pfam" id="PF04967"/>
    </source>
</evidence>
<comment type="caution">
    <text evidence="5">The sequence shown here is derived from an EMBL/GenBank/DDBJ whole genome shotgun (WGS) entry which is preliminary data.</text>
</comment>
<evidence type="ECO:0000256" key="1">
    <source>
        <dbReference type="ARBA" id="ARBA00023015"/>
    </source>
</evidence>